<keyword evidence="4" id="KW-1185">Reference proteome</keyword>
<dbReference type="EMBL" id="CP074132">
    <property type="protein sequence ID" value="QUX26978.1"/>
    <property type="molecule type" value="Genomic_DNA"/>
</dbReference>
<evidence type="ECO:0000313" key="4">
    <source>
        <dbReference type="Proteomes" id="UP000678016"/>
    </source>
</evidence>
<evidence type="ECO:0000256" key="1">
    <source>
        <dbReference type="ARBA" id="ARBA00023002"/>
    </source>
</evidence>
<dbReference type="InterPro" id="IPR036291">
    <property type="entry name" value="NAD(P)-bd_dom_sf"/>
</dbReference>
<dbReference type="Proteomes" id="UP000678016">
    <property type="component" value="Chromosome"/>
</dbReference>
<organism evidence="3 4">
    <name type="scientific">Nocardiopsis akebiae</name>
    <dbReference type="NCBI Taxonomy" id="2831968"/>
    <lineage>
        <taxon>Bacteria</taxon>
        <taxon>Bacillati</taxon>
        <taxon>Actinomycetota</taxon>
        <taxon>Actinomycetes</taxon>
        <taxon>Streptosporangiales</taxon>
        <taxon>Nocardiopsidaceae</taxon>
        <taxon>Nocardiopsis</taxon>
    </lineage>
</organism>
<dbReference type="PRINTS" id="PR00080">
    <property type="entry name" value="SDRFAMILY"/>
</dbReference>
<dbReference type="InterPro" id="IPR002347">
    <property type="entry name" value="SDR_fam"/>
</dbReference>
<dbReference type="PANTHER" id="PTHR43157:SF31">
    <property type="entry name" value="PHOSPHATIDYLINOSITOL-GLYCAN BIOSYNTHESIS CLASS F PROTEIN"/>
    <property type="match status" value="1"/>
</dbReference>
<dbReference type="SUPFAM" id="SSF51735">
    <property type="entry name" value="NAD(P)-binding Rossmann-fold domains"/>
    <property type="match status" value="1"/>
</dbReference>
<dbReference type="PANTHER" id="PTHR43157">
    <property type="entry name" value="PHOSPHATIDYLINOSITOL-GLYCAN BIOSYNTHESIS CLASS F PROTEIN-RELATED"/>
    <property type="match status" value="1"/>
</dbReference>
<evidence type="ECO:0000313" key="3">
    <source>
        <dbReference type="EMBL" id="QUX26978.1"/>
    </source>
</evidence>
<dbReference type="Gene3D" id="3.40.50.720">
    <property type="entry name" value="NAD(P)-binding Rossmann-like Domain"/>
    <property type="match status" value="1"/>
</dbReference>
<dbReference type="PRINTS" id="PR00081">
    <property type="entry name" value="GDHRDH"/>
</dbReference>
<reference evidence="4" key="1">
    <citation type="submission" date="2021-05" db="EMBL/GenBank/DDBJ databases">
        <title>Direct Submission.</title>
        <authorList>
            <person name="Li K."/>
            <person name="Gao J."/>
        </authorList>
    </citation>
    <scope>NUCLEOTIDE SEQUENCE [LARGE SCALE GENOMIC DNA]</scope>
    <source>
        <strain evidence="4">HDS12</strain>
    </source>
</reference>
<name>A0ABX8C312_9ACTN</name>
<gene>
    <name evidence="3" type="ORF">KGD83_16610</name>
</gene>
<evidence type="ECO:0000256" key="2">
    <source>
        <dbReference type="RuleBase" id="RU000363"/>
    </source>
</evidence>
<comment type="similarity">
    <text evidence="2">Belongs to the short-chain dehydrogenases/reductases (SDR) family.</text>
</comment>
<keyword evidence="1" id="KW-0560">Oxidoreductase</keyword>
<dbReference type="Pfam" id="PF00106">
    <property type="entry name" value="adh_short"/>
    <property type="match status" value="1"/>
</dbReference>
<dbReference type="RefSeq" id="WP_212640067.1">
    <property type="nucleotide sequence ID" value="NZ_CP074132.1"/>
</dbReference>
<protein>
    <submittedName>
        <fullName evidence="3">SDR family NAD(P)-dependent oxidoreductase</fullName>
    </submittedName>
</protein>
<accession>A0ABX8C312</accession>
<sequence length="266" mass="28402">MATILVTGASDGLGRALAEDLAGAGHRLLLHGRDTGRLAQVAADTGGEVYRADLSSLSGAKRLAAEVAARHDRLDVLVNNAAVGFRIDGAERTTSADGHELRLAVNYLAPVLLTRELLPLLRRSAPSRVVNIASRGQQELDLQDPQFERGFAEPAAYRRSKLALISHTLDLAGELVGSGVTVNSLHPGTYMETSLTRAAGVEFHDPLEKGVAATRRLVDAPELERVSGRHFDDGVETPPSVPAALDPGYRRRLAELTNELLEKSGV</sequence>
<proteinExistence type="inferred from homology"/>